<evidence type="ECO:0000256" key="1">
    <source>
        <dbReference type="SAM" id="MobiDB-lite"/>
    </source>
</evidence>
<protein>
    <submittedName>
        <fullName evidence="2">Uncharacterized protein</fullName>
    </submittedName>
</protein>
<evidence type="ECO:0000313" key="2">
    <source>
        <dbReference type="EMBL" id="KAJ1348129.1"/>
    </source>
</evidence>
<gene>
    <name evidence="2" type="ORF">KIN20_003358</name>
</gene>
<dbReference type="AlphaFoldDB" id="A0AAD5QG04"/>
<organism evidence="2 3">
    <name type="scientific">Parelaphostrongylus tenuis</name>
    <name type="common">Meningeal worm</name>
    <dbReference type="NCBI Taxonomy" id="148309"/>
    <lineage>
        <taxon>Eukaryota</taxon>
        <taxon>Metazoa</taxon>
        <taxon>Ecdysozoa</taxon>
        <taxon>Nematoda</taxon>
        <taxon>Chromadorea</taxon>
        <taxon>Rhabditida</taxon>
        <taxon>Rhabditina</taxon>
        <taxon>Rhabditomorpha</taxon>
        <taxon>Strongyloidea</taxon>
        <taxon>Metastrongylidae</taxon>
        <taxon>Parelaphostrongylus</taxon>
    </lineage>
</organism>
<sequence>MLESNHHHGRQSQEKETTGKCAGDCTIRKDGPSTDYPSVRPSVSVLFVFAIVAVVVVNSSDDLLVLTSFVMHRALGCLHIGEDESSHRQHLAVNPTLFSYAGRPTGQLGWADTPTIGENVCALFCPHNHPSIWSFTVLIRRPLCACLLLWTLADRNGCFPSSPAG</sequence>
<comment type="caution">
    <text evidence="2">The sequence shown here is derived from an EMBL/GenBank/DDBJ whole genome shotgun (WGS) entry which is preliminary data.</text>
</comment>
<proteinExistence type="predicted"/>
<accession>A0AAD5QG04</accession>
<reference evidence="2" key="1">
    <citation type="submission" date="2021-06" db="EMBL/GenBank/DDBJ databases">
        <title>Parelaphostrongylus tenuis whole genome reference sequence.</title>
        <authorList>
            <person name="Garwood T.J."/>
            <person name="Larsen P.A."/>
            <person name="Fountain-Jones N.M."/>
            <person name="Garbe J.R."/>
            <person name="Macchietto M.G."/>
            <person name="Kania S.A."/>
            <person name="Gerhold R.W."/>
            <person name="Richards J.E."/>
            <person name="Wolf T.M."/>
        </authorList>
    </citation>
    <scope>NUCLEOTIDE SEQUENCE</scope>
    <source>
        <strain evidence="2">MNPRO001-30</strain>
        <tissue evidence="2">Meninges</tissue>
    </source>
</reference>
<keyword evidence="3" id="KW-1185">Reference proteome</keyword>
<feature type="compositionally biased region" description="Basic and acidic residues" evidence="1">
    <location>
        <begin position="1"/>
        <end position="18"/>
    </location>
</feature>
<dbReference type="EMBL" id="JAHQIW010000436">
    <property type="protein sequence ID" value="KAJ1348129.1"/>
    <property type="molecule type" value="Genomic_DNA"/>
</dbReference>
<dbReference type="Proteomes" id="UP001196413">
    <property type="component" value="Unassembled WGS sequence"/>
</dbReference>
<feature type="region of interest" description="Disordered" evidence="1">
    <location>
        <begin position="1"/>
        <end position="26"/>
    </location>
</feature>
<name>A0AAD5QG04_PARTN</name>
<evidence type="ECO:0000313" key="3">
    <source>
        <dbReference type="Proteomes" id="UP001196413"/>
    </source>
</evidence>